<accession>A0AA42B7S6</accession>
<feature type="transmembrane region" description="Helical" evidence="1">
    <location>
        <begin position="188"/>
        <end position="210"/>
    </location>
</feature>
<keyword evidence="5" id="KW-1185">Reference proteome</keyword>
<dbReference type="RefSeq" id="WP_251261546.1">
    <property type="nucleotide sequence ID" value="NZ_JAMQGP010000004.1"/>
</dbReference>
<organism evidence="4 5">
    <name type="scientific">Echinimonas agarilytica</name>
    <dbReference type="NCBI Taxonomy" id="1215918"/>
    <lineage>
        <taxon>Bacteria</taxon>
        <taxon>Pseudomonadati</taxon>
        <taxon>Pseudomonadota</taxon>
        <taxon>Gammaproteobacteria</taxon>
        <taxon>Alteromonadales</taxon>
        <taxon>Echinimonadaceae</taxon>
        <taxon>Echinimonas</taxon>
    </lineage>
</organism>
<keyword evidence="4" id="KW-0012">Acyltransferase</keyword>
<feature type="transmembrane region" description="Helical" evidence="1">
    <location>
        <begin position="30"/>
        <end position="51"/>
    </location>
</feature>
<feature type="transmembrane region" description="Helical" evidence="1">
    <location>
        <begin position="302"/>
        <end position="319"/>
    </location>
</feature>
<evidence type="ECO:0000313" key="5">
    <source>
        <dbReference type="Proteomes" id="UP001165393"/>
    </source>
</evidence>
<feature type="transmembrane region" description="Helical" evidence="1">
    <location>
        <begin position="130"/>
        <end position="150"/>
    </location>
</feature>
<feature type="transmembrane region" description="Helical" evidence="1">
    <location>
        <begin position="72"/>
        <end position="91"/>
    </location>
</feature>
<feature type="transmembrane region" description="Helical" evidence="1">
    <location>
        <begin position="339"/>
        <end position="357"/>
    </location>
</feature>
<keyword evidence="1" id="KW-1133">Transmembrane helix</keyword>
<keyword evidence="1" id="KW-0812">Transmembrane</keyword>
<evidence type="ECO:0000259" key="3">
    <source>
        <dbReference type="Pfam" id="PF19040"/>
    </source>
</evidence>
<evidence type="ECO:0000256" key="1">
    <source>
        <dbReference type="SAM" id="Phobius"/>
    </source>
</evidence>
<evidence type="ECO:0000259" key="2">
    <source>
        <dbReference type="Pfam" id="PF01757"/>
    </source>
</evidence>
<dbReference type="InterPro" id="IPR050879">
    <property type="entry name" value="Acyltransferase_3"/>
</dbReference>
<keyword evidence="4" id="KW-0808">Transferase</keyword>
<evidence type="ECO:0000313" key="4">
    <source>
        <dbReference type="EMBL" id="MCM2680122.1"/>
    </source>
</evidence>
<dbReference type="EMBL" id="JAMQGP010000004">
    <property type="protein sequence ID" value="MCM2680122.1"/>
    <property type="molecule type" value="Genomic_DNA"/>
</dbReference>
<sequence>MKFRKDINFLRALSVMSVVFYHFNNDWVPSGFVGVDVFFVISGYLMTGIIIEQRDSLKFSVIGFYKARFFRLVPALCFTCMGTLLLGWFFFTPAELINLAHNSITSLTFISNVFFAKQAGYFATNSGENWLLHTWSLSVEWQFYIIYPLVLMFLDKWSSKQYFKVMFACATFVLMSFSIYSGDRWPDLSYFYLPTRAWELMAGGVAWLYLRGWHVALSRNYAIVGMAIVISSMFAFSNENAWPGFGTIFPVCGTLLILVSSPLNTSLINARCMQLLGTWSYSIYLWHWPVVVLNKHFELGDWFIYPGILLSVILGWISFRLVETPFNEMRHAKVSDVRFWALPALFLGCLAFSFFVYTAKGLPQRLSEIGLSIFEYQDKSYNDYPSSLKNAIANTCDVRYDSYVETCTSITLEVSDVEVILIGDSHVESILPSVAISLSKMKGKDAEHIMNASAYGCIPFREFESRAKNRSRCQEFTDSVYNLLSRAYDNVPVVIISRINLYPLGFNEASEVERPYAFINGFKEFNDSYKDAFRRNLTLDLCELSKRRPVFWVKAIPEIGVDAHNYVLRKSMFGNKPDLYLSETNYQQRNSFTWSVIQGVQQSCDINILDPLRYLVSDKGFITELDGVPIYLDDNHLNSLGAEIISPTFDKIWSQE</sequence>
<feature type="transmembrane region" description="Helical" evidence="1">
    <location>
        <begin position="7"/>
        <end position="24"/>
    </location>
</feature>
<feature type="transmembrane region" description="Helical" evidence="1">
    <location>
        <begin position="217"/>
        <end position="236"/>
    </location>
</feature>
<dbReference type="GO" id="GO:0016747">
    <property type="term" value="F:acyltransferase activity, transferring groups other than amino-acyl groups"/>
    <property type="evidence" value="ECO:0007669"/>
    <property type="project" value="InterPro"/>
</dbReference>
<keyword evidence="1" id="KW-0472">Membrane</keyword>
<feature type="transmembrane region" description="Helical" evidence="1">
    <location>
        <begin position="162"/>
        <end position="182"/>
    </location>
</feature>
<dbReference type="AlphaFoldDB" id="A0AA42B7S6"/>
<feature type="domain" description="SGNH" evidence="3">
    <location>
        <begin position="415"/>
        <end position="651"/>
    </location>
</feature>
<dbReference type="PANTHER" id="PTHR23028:SF53">
    <property type="entry name" value="ACYL_TRANSF_3 DOMAIN-CONTAINING PROTEIN"/>
    <property type="match status" value="1"/>
</dbReference>
<feature type="transmembrane region" description="Helical" evidence="1">
    <location>
        <begin position="242"/>
        <end position="260"/>
    </location>
</feature>
<dbReference type="GO" id="GO:0016020">
    <property type="term" value="C:membrane"/>
    <property type="evidence" value="ECO:0007669"/>
    <property type="project" value="TreeGrafter"/>
</dbReference>
<proteinExistence type="predicted"/>
<comment type="caution">
    <text evidence="4">The sequence shown here is derived from an EMBL/GenBank/DDBJ whole genome shotgun (WGS) entry which is preliminary data.</text>
</comment>
<feature type="transmembrane region" description="Helical" evidence="1">
    <location>
        <begin position="272"/>
        <end position="290"/>
    </location>
</feature>
<dbReference type="Pfam" id="PF01757">
    <property type="entry name" value="Acyl_transf_3"/>
    <property type="match status" value="1"/>
</dbReference>
<dbReference type="InterPro" id="IPR043968">
    <property type="entry name" value="SGNH"/>
</dbReference>
<dbReference type="Proteomes" id="UP001165393">
    <property type="component" value="Unassembled WGS sequence"/>
</dbReference>
<name>A0AA42B7S6_9GAMM</name>
<reference evidence="4 5" key="1">
    <citation type="journal article" date="2013" name="Antonie Van Leeuwenhoek">
        <title>Echinimonas agarilytica gen. nov., sp. nov., a new gammaproteobacterium isolated from the sea urchin Strongylocentrotus intermedius.</title>
        <authorList>
            <person name="Nedashkovskaya O.I."/>
            <person name="Stenkova A.M."/>
            <person name="Zhukova N.V."/>
            <person name="Van Trappen S."/>
            <person name="Lee J.S."/>
            <person name="Kim S.B."/>
        </authorList>
    </citation>
    <scope>NUCLEOTIDE SEQUENCE [LARGE SCALE GENOMIC DNA]</scope>
    <source>
        <strain evidence="4 5">KMM 6351</strain>
    </source>
</reference>
<gene>
    <name evidence="4" type="ORF">NAF29_10645</name>
</gene>
<dbReference type="InterPro" id="IPR002656">
    <property type="entry name" value="Acyl_transf_3_dom"/>
</dbReference>
<feature type="domain" description="Acyltransferase 3" evidence="2">
    <location>
        <begin position="5"/>
        <end position="317"/>
    </location>
</feature>
<protein>
    <submittedName>
        <fullName evidence="4">Acyltransferase</fullName>
    </submittedName>
</protein>
<dbReference type="PANTHER" id="PTHR23028">
    <property type="entry name" value="ACETYLTRANSFERASE"/>
    <property type="match status" value="1"/>
</dbReference>
<dbReference type="GO" id="GO:0009103">
    <property type="term" value="P:lipopolysaccharide biosynthetic process"/>
    <property type="evidence" value="ECO:0007669"/>
    <property type="project" value="TreeGrafter"/>
</dbReference>
<dbReference type="Pfam" id="PF19040">
    <property type="entry name" value="SGNH"/>
    <property type="match status" value="1"/>
</dbReference>